<feature type="compositionally biased region" description="Polar residues" evidence="1">
    <location>
        <begin position="113"/>
        <end position="127"/>
    </location>
</feature>
<feature type="region of interest" description="Disordered" evidence="1">
    <location>
        <begin position="112"/>
        <end position="154"/>
    </location>
</feature>
<evidence type="ECO:0000256" key="2">
    <source>
        <dbReference type="SAM" id="SignalP"/>
    </source>
</evidence>
<dbReference type="AlphaFoldDB" id="A0A517YCY8"/>
<evidence type="ECO:0000256" key="1">
    <source>
        <dbReference type="SAM" id="MobiDB-lite"/>
    </source>
</evidence>
<sequence length="154" mass="16961" precursor="true">MRAHLTFAVALVATVVLSIGSATAQDGCQTCGGGSGHCGDAHGCRLHHHHRHLEGMDRFFNCGCNGSYNYPVPPLYTYHWPGMYKAVRMTDYHSAWRFPAIKPFTEEVVPAETMTSEGTPSDIQSISAEFPVRSSERRVGEPESLSSKLSRSFQ</sequence>
<feature type="signal peptide" evidence="2">
    <location>
        <begin position="1"/>
        <end position="24"/>
    </location>
</feature>
<reference evidence="3 4" key="1">
    <citation type="submission" date="2019-02" db="EMBL/GenBank/DDBJ databases">
        <title>Deep-cultivation of Planctomycetes and their phenomic and genomic characterization uncovers novel biology.</title>
        <authorList>
            <person name="Wiegand S."/>
            <person name="Jogler M."/>
            <person name="Boedeker C."/>
            <person name="Pinto D."/>
            <person name="Vollmers J."/>
            <person name="Rivas-Marin E."/>
            <person name="Kohn T."/>
            <person name="Peeters S.H."/>
            <person name="Heuer A."/>
            <person name="Rast P."/>
            <person name="Oberbeckmann S."/>
            <person name="Bunk B."/>
            <person name="Jeske O."/>
            <person name="Meyerdierks A."/>
            <person name="Storesund J.E."/>
            <person name="Kallscheuer N."/>
            <person name="Luecker S."/>
            <person name="Lage O.M."/>
            <person name="Pohl T."/>
            <person name="Merkel B.J."/>
            <person name="Hornburger P."/>
            <person name="Mueller R.-W."/>
            <person name="Bruemmer F."/>
            <person name="Labrenz M."/>
            <person name="Spormann A.M."/>
            <person name="Op den Camp H."/>
            <person name="Overmann J."/>
            <person name="Amann R."/>
            <person name="Jetten M.S.M."/>
            <person name="Mascher T."/>
            <person name="Medema M.H."/>
            <person name="Devos D.P."/>
            <person name="Kaster A.-K."/>
            <person name="Ovreas L."/>
            <person name="Rohde M."/>
            <person name="Galperin M.Y."/>
            <person name="Jogler C."/>
        </authorList>
    </citation>
    <scope>NUCLEOTIDE SEQUENCE [LARGE SCALE GENOMIC DNA]</scope>
    <source>
        <strain evidence="3 4">ETA_A8</strain>
    </source>
</reference>
<keyword evidence="2" id="KW-0732">Signal</keyword>
<dbReference type="RefSeq" id="WP_145089838.1">
    <property type="nucleotide sequence ID" value="NZ_CP036274.1"/>
</dbReference>
<organism evidence="3 4">
    <name type="scientific">Anatilimnocola aggregata</name>
    <dbReference type="NCBI Taxonomy" id="2528021"/>
    <lineage>
        <taxon>Bacteria</taxon>
        <taxon>Pseudomonadati</taxon>
        <taxon>Planctomycetota</taxon>
        <taxon>Planctomycetia</taxon>
        <taxon>Pirellulales</taxon>
        <taxon>Pirellulaceae</taxon>
        <taxon>Anatilimnocola</taxon>
    </lineage>
</organism>
<evidence type="ECO:0000313" key="3">
    <source>
        <dbReference type="EMBL" id="QDU28105.1"/>
    </source>
</evidence>
<gene>
    <name evidence="3" type="ORF">ETAA8_31980</name>
</gene>
<name>A0A517YCY8_9BACT</name>
<dbReference type="KEGG" id="aagg:ETAA8_31980"/>
<accession>A0A517YCY8</accession>
<dbReference type="EMBL" id="CP036274">
    <property type="protein sequence ID" value="QDU28105.1"/>
    <property type="molecule type" value="Genomic_DNA"/>
</dbReference>
<keyword evidence="4" id="KW-1185">Reference proteome</keyword>
<dbReference type="OrthoDB" id="9911849at2"/>
<feature type="chain" id="PRO_5021979547" evidence="2">
    <location>
        <begin position="25"/>
        <end position="154"/>
    </location>
</feature>
<proteinExistence type="predicted"/>
<evidence type="ECO:0000313" key="4">
    <source>
        <dbReference type="Proteomes" id="UP000315017"/>
    </source>
</evidence>
<dbReference type="Proteomes" id="UP000315017">
    <property type="component" value="Chromosome"/>
</dbReference>
<protein>
    <submittedName>
        <fullName evidence="3">Uncharacterized protein</fullName>
    </submittedName>
</protein>
<feature type="compositionally biased region" description="Polar residues" evidence="1">
    <location>
        <begin position="144"/>
        <end position="154"/>
    </location>
</feature>